<reference evidence="1 2" key="1">
    <citation type="submission" date="2014-12" db="EMBL/GenBank/DDBJ databases">
        <title>Draft genome sequences of 29 type strains of Enterococci.</title>
        <authorList>
            <person name="Zhong Z."/>
            <person name="Sun Z."/>
            <person name="Liu W."/>
            <person name="Zhang W."/>
            <person name="Zhang H."/>
        </authorList>
    </citation>
    <scope>NUCLEOTIDE SEQUENCE [LARGE SCALE GENOMIC DNA]</scope>
    <source>
        <strain evidence="1 2">DSM 22802</strain>
    </source>
</reference>
<gene>
    <name evidence="1" type="ORF">RV00_GL001763</name>
</gene>
<keyword evidence="2" id="KW-1185">Reference proteome</keyword>
<dbReference type="STRING" id="319970.RV00_GL001763"/>
<evidence type="ECO:0000313" key="1">
    <source>
        <dbReference type="EMBL" id="OJG36404.1"/>
    </source>
</evidence>
<proteinExistence type="predicted"/>
<dbReference type="AlphaFoldDB" id="A0A1L8SX29"/>
<dbReference type="Proteomes" id="UP000183700">
    <property type="component" value="Unassembled WGS sequence"/>
</dbReference>
<organism evidence="1 2">
    <name type="scientific">Enterococcus devriesei</name>
    <dbReference type="NCBI Taxonomy" id="319970"/>
    <lineage>
        <taxon>Bacteria</taxon>
        <taxon>Bacillati</taxon>
        <taxon>Bacillota</taxon>
        <taxon>Bacilli</taxon>
        <taxon>Lactobacillales</taxon>
        <taxon>Enterococcaceae</taxon>
        <taxon>Enterococcus</taxon>
    </lineage>
</organism>
<evidence type="ECO:0000313" key="2">
    <source>
        <dbReference type="Proteomes" id="UP000183700"/>
    </source>
</evidence>
<dbReference type="EMBL" id="JXKM01000003">
    <property type="protein sequence ID" value="OJG36404.1"/>
    <property type="molecule type" value="Genomic_DNA"/>
</dbReference>
<sequence length="43" mass="4929">MFAAAMKLFLRFKGQFSFTQLFQVGLKLSTLEKLISPYTKGIK</sequence>
<protein>
    <submittedName>
        <fullName evidence="1">Uncharacterized protein</fullName>
    </submittedName>
</protein>
<comment type="caution">
    <text evidence="1">The sequence shown here is derived from an EMBL/GenBank/DDBJ whole genome shotgun (WGS) entry which is preliminary data.</text>
</comment>
<name>A0A1L8SX29_9ENTE</name>
<accession>A0A1L8SX29</accession>